<proteinExistence type="predicted"/>
<dbReference type="AlphaFoldDB" id="A0A8I0TAC8"/>
<evidence type="ECO:0000313" key="2">
    <source>
        <dbReference type="Proteomes" id="UP000642265"/>
    </source>
</evidence>
<organism evidence="1 2">
    <name type="scientific">Brucella anthropi</name>
    <name type="common">Ochrobactrum anthropi</name>
    <dbReference type="NCBI Taxonomy" id="529"/>
    <lineage>
        <taxon>Bacteria</taxon>
        <taxon>Pseudomonadati</taxon>
        <taxon>Pseudomonadota</taxon>
        <taxon>Alphaproteobacteria</taxon>
        <taxon>Hyphomicrobiales</taxon>
        <taxon>Brucellaceae</taxon>
        <taxon>Brucella/Ochrobactrum group</taxon>
        <taxon>Brucella</taxon>
    </lineage>
</organism>
<accession>A0A8I0TAC8</accession>
<dbReference type="EMBL" id="JACZKO010000063">
    <property type="protein sequence ID" value="MBE0563668.1"/>
    <property type="molecule type" value="Genomic_DNA"/>
</dbReference>
<name>A0A8I0TAC8_BRUAN</name>
<protein>
    <submittedName>
        <fullName evidence="1">Uncharacterized protein</fullName>
    </submittedName>
</protein>
<evidence type="ECO:0000313" key="1">
    <source>
        <dbReference type="EMBL" id="MBE0563668.1"/>
    </source>
</evidence>
<dbReference type="Proteomes" id="UP000642265">
    <property type="component" value="Unassembled WGS sequence"/>
</dbReference>
<sequence>MKVVELFRELSFGELSNLAISNDGSGDIVENKWPQLIQYTNSALTMLHKRFMLRENDLIIEQVAHITNYHLTPKYAESSGSNASWPYIKDLPDEKFEDDLLKILSVHDIYGRTLPLNDTQDCNSLFTPQPDILQIPRPVAGQPLSIVYQAKHRKLDDRGDGPDNVLDQEIFIPHYLDNALRLYIAHYVFSHMNGQENIIKSQEYLAAYEADCLRIEQSDLVNQTFQTSQSKLEQRGFV</sequence>
<comment type="caution">
    <text evidence="1">The sequence shown here is derived from an EMBL/GenBank/DDBJ whole genome shotgun (WGS) entry which is preliminary data.</text>
</comment>
<gene>
    <name evidence="1" type="ORF">IH622_23015</name>
</gene>
<reference evidence="1" key="2">
    <citation type="submission" date="2020-10" db="EMBL/GenBank/DDBJ databases">
        <title>Enrichment of novel Verrucomicrobia, Bacteroidetes and Krumholzibacteria in an oxygen-limited, methane- and iron-fed bioreactor inoculated with Bothnian Sea sediments.</title>
        <authorList>
            <person name="Martins P.D."/>
            <person name="de Jong A."/>
            <person name="Lenstra W.K."/>
            <person name="van Helmond N.A.G.M."/>
            <person name="Slomp C.P."/>
            <person name="Jetten M.S.M."/>
            <person name="Welte C.U."/>
            <person name="Rasigraf O."/>
        </authorList>
    </citation>
    <scope>NUCLEOTIDE SEQUENCE</scope>
    <source>
        <strain evidence="1">MAG47</strain>
    </source>
</reference>
<reference evidence="1" key="1">
    <citation type="submission" date="2020-09" db="EMBL/GenBank/DDBJ databases">
        <authorList>
            <person name="Dalcin Martins P."/>
        </authorList>
    </citation>
    <scope>NUCLEOTIDE SEQUENCE</scope>
    <source>
        <strain evidence="1">MAG47</strain>
    </source>
</reference>